<dbReference type="EMBL" id="JBHUOR010000040">
    <property type="protein sequence ID" value="MFD2868455.1"/>
    <property type="molecule type" value="Genomic_DNA"/>
</dbReference>
<comment type="caution">
    <text evidence="2">The sequence shown here is derived from an EMBL/GenBank/DDBJ whole genome shotgun (WGS) entry which is preliminary data.</text>
</comment>
<dbReference type="InterPro" id="IPR029068">
    <property type="entry name" value="Glyas_Bleomycin-R_OHBP_Dase"/>
</dbReference>
<dbReference type="Pfam" id="PF00903">
    <property type="entry name" value="Glyoxalase"/>
    <property type="match status" value="1"/>
</dbReference>
<keyword evidence="3" id="KW-1185">Reference proteome</keyword>
<reference evidence="3" key="1">
    <citation type="journal article" date="2019" name="Int. J. Syst. Evol. Microbiol.">
        <title>The Global Catalogue of Microorganisms (GCM) 10K type strain sequencing project: providing services to taxonomists for standard genome sequencing and annotation.</title>
        <authorList>
            <consortium name="The Broad Institute Genomics Platform"/>
            <consortium name="The Broad Institute Genome Sequencing Center for Infectious Disease"/>
            <person name="Wu L."/>
            <person name="Ma J."/>
        </authorList>
    </citation>
    <scope>NUCLEOTIDE SEQUENCE [LARGE SCALE GENOMIC DNA]</scope>
    <source>
        <strain evidence="3">KCTC 33522</strain>
    </source>
</reference>
<dbReference type="SUPFAM" id="SSF54593">
    <property type="entry name" value="Glyoxalase/Bleomycin resistance protein/Dihydroxybiphenyl dioxygenase"/>
    <property type="match status" value="1"/>
</dbReference>
<protein>
    <submittedName>
        <fullName evidence="2">VOC family protein</fullName>
    </submittedName>
</protein>
<dbReference type="Gene3D" id="3.10.180.10">
    <property type="entry name" value="2,3-Dihydroxybiphenyl 1,2-Dioxygenase, domain 1"/>
    <property type="match status" value="2"/>
</dbReference>
<evidence type="ECO:0000313" key="2">
    <source>
        <dbReference type="EMBL" id="MFD2868455.1"/>
    </source>
</evidence>
<evidence type="ECO:0000313" key="3">
    <source>
        <dbReference type="Proteomes" id="UP001597568"/>
    </source>
</evidence>
<organism evidence="2 3">
    <name type="scientific">Kurthia populi</name>
    <dbReference type="NCBI Taxonomy" id="1562132"/>
    <lineage>
        <taxon>Bacteria</taxon>
        <taxon>Bacillati</taxon>
        <taxon>Bacillota</taxon>
        <taxon>Bacilli</taxon>
        <taxon>Bacillales</taxon>
        <taxon>Caryophanaceae</taxon>
        <taxon>Kurthia</taxon>
    </lineage>
</organism>
<feature type="domain" description="Glyoxalase/fosfomycin resistance/dioxygenase" evidence="1">
    <location>
        <begin position="6"/>
        <end position="51"/>
    </location>
</feature>
<dbReference type="InterPro" id="IPR004360">
    <property type="entry name" value="Glyas_Fos-R_dOase_dom"/>
</dbReference>
<evidence type="ECO:0000259" key="1">
    <source>
        <dbReference type="Pfam" id="PF00903"/>
    </source>
</evidence>
<proteinExistence type="predicted"/>
<dbReference type="InterPro" id="IPR052537">
    <property type="entry name" value="Extradiol_RC_dioxygenase"/>
</dbReference>
<accession>A0ABW5XZJ7</accession>
<gene>
    <name evidence="2" type="ORF">ACFSY7_08080</name>
</gene>
<dbReference type="PANTHER" id="PTHR36110">
    <property type="entry name" value="RING-CLEAVING DIOXYGENASE MHQE-RELATED"/>
    <property type="match status" value="1"/>
</dbReference>
<dbReference type="PANTHER" id="PTHR36110:SF4">
    <property type="entry name" value="RING-CLEAVING DIOXYGENASE MHQA-RELATED"/>
    <property type="match status" value="1"/>
</dbReference>
<name>A0ABW5XZJ7_9BACL</name>
<dbReference type="Proteomes" id="UP001597568">
    <property type="component" value="Unassembled WGS sequence"/>
</dbReference>
<dbReference type="RefSeq" id="WP_380147504.1">
    <property type="nucleotide sequence ID" value="NZ_JBHUOR010000040.1"/>
</dbReference>
<sequence>MTSPIIHHVSVINRDVQRSFEFYHKLLGMELLLKTVNQDDMEMYHLFYGDTTGRPGTEFSVFEMKSGPTKAYGTNSLERMIFCGTVRGITRFLGKTSTRA</sequence>